<name>A0A644WFR4_9ZZZZ</name>
<comment type="caution">
    <text evidence="2">The sequence shown here is derived from an EMBL/GenBank/DDBJ whole genome shotgun (WGS) entry which is preliminary data.</text>
</comment>
<protein>
    <submittedName>
        <fullName evidence="2">Uncharacterized protein</fullName>
    </submittedName>
</protein>
<evidence type="ECO:0000256" key="1">
    <source>
        <dbReference type="SAM" id="Phobius"/>
    </source>
</evidence>
<feature type="transmembrane region" description="Helical" evidence="1">
    <location>
        <begin position="27"/>
        <end position="45"/>
    </location>
</feature>
<dbReference type="AlphaFoldDB" id="A0A644WFR4"/>
<dbReference type="SUPFAM" id="SSF52266">
    <property type="entry name" value="SGNH hydrolase"/>
    <property type="match status" value="1"/>
</dbReference>
<keyword evidence="1" id="KW-0812">Transmembrane</keyword>
<accession>A0A644WFR4</accession>
<keyword evidence="1" id="KW-0472">Membrane</keyword>
<reference evidence="2" key="1">
    <citation type="submission" date="2019-08" db="EMBL/GenBank/DDBJ databases">
        <authorList>
            <person name="Kucharzyk K."/>
            <person name="Murdoch R.W."/>
            <person name="Higgins S."/>
            <person name="Loffler F."/>
        </authorList>
    </citation>
    <scope>NUCLEOTIDE SEQUENCE</scope>
</reference>
<sequence>MAKHPVDKAKGKPAKDVRQKVKTHRDFLLRVFLFSVMIIGVVAWTDYRGYFNPDYTNDHTRRKWNAYYELTRKAPVDVVMIGNSHLYTGVNPEHLSNALGATCFILASPGTTMTDAYFSLKEAVKVKKPKMVILETFTLYDYESHELKAGALSDQFKSFAARKDVGQKLSSMPVLFQSDNYLPAWSNTIRNHSFIFTDTTQLKQNILLGRQKPPREQGLYLGRYIRFTSGLEENTLKRYDEPGFVAYNYAEKLPGDEAKKYLKKAIALCKKEKIELVLLTLPMYHRHVQGYETYKNEILKTIGDKQSWLDLQLPYDTTAFTPESFENTIAPNQHMTYQGSLVAAYKLAHYLQKNHAKAIPNRSEERKWIELFYASDGYFINNSPLQDGVSKVLMTNVPVAGAYQLKELIMVPERGAKQLMLKLVKPEEQQVAPDAFEVLADIQVEGQTAMMPVKLARSEVHQPMDHLLYVSEYLHPGTNIGEIKTIQAQ</sequence>
<dbReference type="EMBL" id="VSSQ01000870">
    <property type="protein sequence ID" value="MPM02449.1"/>
    <property type="molecule type" value="Genomic_DNA"/>
</dbReference>
<proteinExistence type="predicted"/>
<organism evidence="2">
    <name type="scientific">bioreactor metagenome</name>
    <dbReference type="NCBI Taxonomy" id="1076179"/>
    <lineage>
        <taxon>unclassified sequences</taxon>
        <taxon>metagenomes</taxon>
        <taxon>ecological metagenomes</taxon>
    </lineage>
</organism>
<gene>
    <name evidence="2" type="ORF">SDC9_48698</name>
</gene>
<keyword evidence="1" id="KW-1133">Transmembrane helix</keyword>
<evidence type="ECO:0000313" key="2">
    <source>
        <dbReference type="EMBL" id="MPM02449.1"/>
    </source>
</evidence>